<dbReference type="InterPro" id="IPR050256">
    <property type="entry name" value="Glycosyltransferase_2"/>
</dbReference>
<keyword evidence="4" id="KW-0812">Transmembrane</keyword>
<dbReference type="EMBL" id="CP047901">
    <property type="protein sequence ID" value="QHO63450.1"/>
    <property type="molecule type" value="Genomic_DNA"/>
</dbReference>
<dbReference type="InterPro" id="IPR029044">
    <property type="entry name" value="Nucleotide-diphossugar_trans"/>
</dbReference>
<dbReference type="GO" id="GO:0009103">
    <property type="term" value="P:lipopolysaccharide biosynthetic process"/>
    <property type="evidence" value="ECO:0007669"/>
    <property type="project" value="UniProtKB-KW"/>
</dbReference>
<dbReference type="SUPFAM" id="SSF53448">
    <property type="entry name" value="Nucleotide-diphospho-sugar transferases"/>
    <property type="match status" value="1"/>
</dbReference>
<keyword evidence="7" id="KW-0472">Membrane</keyword>
<gene>
    <name evidence="9" type="ORF">MICH65_0469</name>
</gene>
<evidence type="ECO:0000256" key="1">
    <source>
        <dbReference type="ARBA" id="ARBA00022475"/>
    </source>
</evidence>
<keyword evidence="10" id="KW-1185">Reference proteome</keyword>
<dbReference type="PANTHER" id="PTHR48090">
    <property type="entry name" value="UNDECAPRENYL-PHOSPHATE 4-DEOXY-4-FORMAMIDO-L-ARABINOSE TRANSFERASE-RELATED"/>
    <property type="match status" value="1"/>
</dbReference>
<evidence type="ECO:0000256" key="3">
    <source>
        <dbReference type="ARBA" id="ARBA00022679"/>
    </source>
</evidence>
<dbReference type="Proteomes" id="UP000463983">
    <property type="component" value="Chromosome"/>
</dbReference>
<keyword evidence="3 9" id="KW-0808">Transferase</keyword>
<keyword evidence="5" id="KW-0448">Lipopolysaccharide biosynthesis</keyword>
<dbReference type="Pfam" id="PF00535">
    <property type="entry name" value="Glycos_transf_2"/>
    <property type="match status" value="1"/>
</dbReference>
<evidence type="ECO:0000256" key="5">
    <source>
        <dbReference type="ARBA" id="ARBA00022985"/>
    </source>
</evidence>
<evidence type="ECO:0000259" key="8">
    <source>
        <dbReference type="Pfam" id="PF00535"/>
    </source>
</evidence>
<dbReference type="GO" id="GO:0005886">
    <property type="term" value="C:plasma membrane"/>
    <property type="evidence" value="ECO:0007669"/>
    <property type="project" value="TreeGrafter"/>
</dbReference>
<evidence type="ECO:0000256" key="4">
    <source>
        <dbReference type="ARBA" id="ARBA00022692"/>
    </source>
</evidence>
<evidence type="ECO:0000256" key="7">
    <source>
        <dbReference type="ARBA" id="ARBA00023136"/>
    </source>
</evidence>
<dbReference type="InterPro" id="IPR001173">
    <property type="entry name" value="Glyco_trans_2-like"/>
</dbReference>
<dbReference type="CDD" id="cd04179">
    <property type="entry name" value="DPM_DPG-synthase_like"/>
    <property type="match status" value="1"/>
</dbReference>
<proteinExistence type="predicted"/>
<evidence type="ECO:0000313" key="10">
    <source>
        <dbReference type="Proteomes" id="UP000463983"/>
    </source>
</evidence>
<protein>
    <submittedName>
        <fullName evidence="9">Glycosyl transferase, family 2</fullName>
    </submittedName>
</protein>
<dbReference type="GO" id="GO:0099621">
    <property type="term" value="F:undecaprenyl-phosphate 4-deoxy-4-formamido-L-arabinose transferase activity"/>
    <property type="evidence" value="ECO:0007669"/>
    <property type="project" value="TreeGrafter"/>
</dbReference>
<reference evidence="10" key="1">
    <citation type="journal article" date="2020" name="Microorganisms">
        <title>Complete Genome of a Member of a New Bacterial Lineage in the Microgenomates Group Reveals an Unusual Nucleotide Composition Disparity Between Two Strands of DNA and Limited Metabolic Potential.</title>
        <authorList>
            <person name="Kadnikov V.V."/>
            <person name="Mardanov A.V."/>
            <person name="Beletsky A.V."/>
            <person name="Karnachuk O.V."/>
            <person name="Ravin N.V."/>
        </authorList>
    </citation>
    <scope>NUCLEOTIDE SEQUENCE [LARGE SCALE GENOMIC DNA]</scope>
</reference>
<keyword evidence="6" id="KW-1133">Transmembrane helix</keyword>
<evidence type="ECO:0000256" key="6">
    <source>
        <dbReference type="ARBA" id="ARBA00022989"/>
    </source>
</evidence>
<keyword evidence="2" id="KW-0328">Glycosyltransferase</keyword>
<dbReference type="AlphaFoldDB" id="A0A857NAQ6"/>
<sequence>MPAVNKVPELSLFLPAYNEADNIKKTVLDADKVLKKVARKYEILVIDDGSKDNTGAIVKSLIKKNKNVRLITHKPNRGYGGAFKSGLYGARYQLVSFIDSDGQFDYSEVTKFIPLLKDNDLVIGYRIKRQDNFFRVLNANLWKLWMWLLFGLWVKDIDCAFKVIKKPVIDSITLTTESALTSAEFLIRVRQAGYKLAEVGVHHYPRTAGEQTGANPKVILKAFAQSLRLWYHMNLS</sequence>
<dbReference type="RefSeq" id="WP_161931830.1">
    <property type="nucleotide sequence ID" value="NZ_CP047901.1"/>
</dbReference>
<dbReference type="PANTHER" id="PTHR48090:SF3">
    <property type="entry name" value="UNDECAPRENYL-PHOSPHATE 4-DEOXY-4-FORMAMIDO-L-ARABINOSE TRANSFERASE"/>
    <property type="match status" value="1"/>
</dbReference>
<keyword evidence="1" id="KW-1003">Cell membrane</keyword>
<evidence type="ECO:0000256" key="2">
    <source>
        <dbReference type="ARBA" id="ARBA00022676"/>
    </source>
</evidence>
<organism evidence="9 10">
    <name type="scientific">Candidatus Chazhemtobacterium aquaticus</name>
    <dbReference type="NCBI Taxonomy" id="2715735"/>
    <lineage>
        <taxon>Bacteria</taxon>
        <taxon>Candidatus Chazhemtobacteraceae</taxon>
        <taxon>Candidatus Chazhemtobacterium</taxon>
    </lineage>
</organism>
<accession>A0A857NAQ6</accession>
<feature type="domain" description="Glycosyltransferase 2-like" evidence="8">
    <location>
        <begin position="11"/>
        <end position="140"/>
    </location>
</feature>
<dbReference type="KEGG" id="caqa:MICH65_0469"/>
<evidence type="ECO:0000313" key="9">
    <source>
        <dbReference type="EMBL" id="QHO63450.1"/>
    </source>
</evidence>
<dbReference type="Gene3D" id="3.90.550.10">
    <property type="entry name" value="Spore Coat Polysaccharide Biosynthesis Protein SpsA, Chain A"/>
    <property type="match status" value="1"/>
</dbReference>
<name>A0A857NAQ6_9BACT</name>